<evidence type="ECO:0000313" key="3">
    <source>
        <dbReference type="Proteomes" id="UP001151760"/>
    </source>
</evidence>
<comment type="caution">
    <text evidence="2">The sequence shown here is derived from an EMBL/GenBank/DDBJ whole genome shotgun (WGS) entry which is preliminary data.</text>
</comment>
<name>A0ABQ4XGH0_9ASTR</name>
<sequence length="91" mass="9770">MLLKGSEQGQSWLMCLWEGMALAKAVEHAALPLFGKAARIYTRCGARSLHFSHASQQTHSSSTSGSTVNPTTSDACTSRACLDPELIEAYP</sequence>
<reference evidence="2" key="2">
    <citation type="submission" date="2022-01" db="EMBL/GenBank/DDBJ databases">
        <authorList>
            <person name="Yamashiro T."/>
            <person name="Shiraishi A."/>
            <person name="Satake H."/>
            <person name="Nakayama K."/>
        </authorList>
    </citation>
    <scope>NUCLEOTIDE SEQUENCE</scope>
</reference>
<feature type="region of interest" description="Disordered" evidence="1">
    <location>
        <begin position="53"/>
        <end position="77"/>
    </location>
</feature>
<proteinExistence type="predicted"/>
<evidence type="ECO:0000256" key="1">
    <source>
        <dbReference type="SAM" id="MobiDB-lite"/>
    </source>
</evidence>
<dbReference type="EMBL" id="BQNB010009474">
    <property type="protein sequence ID" value="GJS64043.1"/>
    <property type="molecule type" value="Genomic_DNA"/>
</dbReference>
<protein>
    <submittedName>
        <fullName evidence="2">Uncharacterized protein</fullName>
    </submittedName>
</protein>
<dbReference type="Proteomes" id="UP001151760">
    <property type="component" value="Unassembled WGS sequence"/>
</dbReference>
<organism evidence="2 3">
    <name type="scientific">Tanacetum coccineum</name>
    <dbReference type="NCBI Taxonomy" id="301880"/>
    <lineage>
        <taxon>Eukaryota</taxon>
        <taxon>Viridiplantae</taxon>
        <taxon>Streptophyta</taxon>
        <taxon>Embryophyta</taxon>
        <taxon>Tracheophyta</taxon>
        <taxon>Spermatophyta</taxon>
        <taxon>Magnoliopsida</taxon>
        <taxon>eudicotyledons</taxon>
        <taxon>Gunneridae</taxon>
        <taxon>Pentapetalae</taxon>
        <taxon>asterids</taxon>
        <taxon>campanulids</taxon>
        <taxon>Asterales</taxon>
        <taxon>Asteraceae</taxon>
        <taxon>Asteroideae</taxon>
        <taxon>Anthemideae</taxon>
        <taxon>Anthemidinae</taxon>
        <taxon>Tanacetum</taxon>
    </lineage>
</organism>
<evidence type="ECO:0000313" key="2">
    <source>
        <dbReference type="EMBL" id="GJS64043.1"/>
    </source>
</evidence>
<feature type="compositionally biased region" description="Low complexity" evidence="1">
    <location>
        <begin position="53"/>
        <end position="73"/>
    </location>
</feature>
<accession>A0ABQ4XGH0</accession>
<keyword evidence="3" id="KW-1185">Reference proteome</keyword>
<gene>
    <name evidence="2" type="ORF">Tco_0678607</name>
</gene>
<reference evidence="2" key="1">
    <citation type="journal article" date="2022" name="Int. J. Mol. Sci.">
        <title>Draft Genome of Tanacetum Coccineum: Genomic Comparison of Closely Related Tanacetum-Family Plants.</title>
        <authorList>
            <person name="Yamashiro T."/>
            <person name="Shiraishi A."/>
            <person name="Nakayama K."/>
            <person name="Satake H."/>
        </authorList>
    </citation>
    <scope>NUCLEOTIDE SEQUENCE</scope>
</reference>